<dbReference type="NCBIfam" id="TIGR00113">
    <property type="entry name" value="queA"/>
    <property type="match status" value="1"/>
</dbReference>
<keyword evidence="3 5" id="KW-0949">S-adenosyl-L-methionine</keyword>
<dbReference type="EC" id="2.4.99.17" evidence="5"/>
<keyword evidence="4 5" id="KW-0671">Queuosine biosynthesis</keyword>
<sequence>MSLPPCRPEDFDYALPPERIAQTAVEPRDSARLLVVHRQDGTFEHRTFRDLPDYLTPNDALVLNQTRVIPARLQARKVPSGGAVEILLAQKLAGEQWLALLGGKRLTVGTRLRVEGAPDLEAEICEEREGAQRVIQFNAPVEPHLDRIGELPLPPYIHQKLRDPERYQTVYSRVEGSAAAPTAGLHFTPELLLRIREMGVPLVYCTLHVGLGTFLPLREEQIAARRLHAEYAELSPEAAKQLNEVKLRGGRIFAVGTTTMRTLETAALYALGTPPERLHLAGYEAADRCAWRPLSAFSAQTELFIMPGFKFRAVDALITNFHLPKSSLLMLVSAFAGRELILRAYQAAIEAEYRFYSLGDAMLIL</sequence>
<dbReference type="EMBL" id="PGTK01000008">
    <property type="protein sequence ID" value="PJF30614.1"/>
    <property type="molecule type" value="Genomic_DNA"/>
</dbReference>
<accession>A0A2M8NZA0</accession>
<dbReference type="PANTHER" id="PTHR30307">
    <property type="entry name" value="S-ADENOSYLMETHIONINE:TRNA RIBOSYLTRANSFERASE-ISOMERASE"/>
    <property type="match status" value="1"/>
</dbReference>
<gene>
    <name evidence="5" type="primary">queA</name>
    <name evidence="6" type="ORF">CUN51_07340</name>
</gene>
<dbReference type="UniPathway" id="UPA00392"/>
<comment type="subunit">
    <text evidence="5">Monomer.</text>
</comment>
<organism evidence="6 7">
    <name type="scientific">Candidatus Thermofonsia Clade 1 bacterium</name>
    <dbReference type="NCBI Taxonomy" id="2364210"/>
    <lineage>
        <taxon>Bacteria</taxon>
        <taxon>Bacillati</taxon>
        <taxon>Chloroflexota</taxon>
        <taxon>Candidatus Thermofontia</taxon>
        <taxon>Candidatus Thermofonsia Clade 1</taxon>
    </lineage>
</organism>
<name>A0A2M8NZA0_9CHLR</name>
<dbReference type="GO" id="GO:0005737">
    <property type="term" value="C:cytoplasm"/>
    <property type="evidence" value="ECO:0007669"/>
    <property type="project" value="UniProtKB-SubCell"/>
</dbReference>
<dbReference type="HAMAP" id="MF_00113">
    <property type="entry name" value="QueA"/>
    <property type="match status" value="1"/>
</dbReference>
<dbReference type="GO" id="GO:0051075">
    <property type="term" value="F:S-adenosylmethionine:tRNA ribosyltransferase-isomerase activity"/>
    <property type="evidence" value="ECO:0007669"/>
    <property type="project" value="UniProtKB-EC"/>
</dbReference>
<proteinExistence type="inferred from homology"/>
<evidence type="ECO:0000256" key="5">
    <source>
        <dbReference type="HAMAP-Rule" id="MF_00113"/>
    </source>
</evidence>
<dbReference type="InterPro" id="IPR042118">
    <property type="entry name" value="QueA_dom1"/>
</dbReference>
<dbReference type="PANTHER" id="PTHR30307:SF0">
    <property type="entry name" value="S-ADENOSYLMETHIONINE:TRNA RIBOSYLTRANSFERASE-ISOMERASE"/>
    <property type="match status" value="1"/>
</dbReference>
<dbReference type="Gene3D" id="3.40.1780.10">
    <property type="entry name" value="QueA-like"/>
    <property type="match status" value="1"/>
</dbReference>
<reference evidence="6 7" key="1">
    <citation type="submission" date="2017-11" db="EMBL/GenBank/DDBJ databases">
        <title>Evolution of Phototrophy in the Chloroflexi Phylum Driven by Horizontal Gene Transfer.</title>
        <authorList>
            <person name="Ward L.M."/>
            <person name="Hemp J."/>
            <person name="Shih P.M."/>
            <person name="Mcglynn S.E."/>
            <person name="Fischer W."/>
        </authorList>
    </citation>
    <scope>NUCLEOTIDE SEQUENCE [LARGE SCALE GENOMIC DNA]</scope>
    <source>
        <strain evidence="6">CP2_2F</strain>
    </source>
</reference>
<evidence type="ECO:0000256" key="4">
    <source>
        <dbReference type="ARBA" id="ARBA00022785"/>
    </source>
</evidence>
<dbReference type="AlphaFoldDB" id="A0A2M8NZA0"/>
<dbReference type="Gene3D" id="2.40.10.240">
    <property type="entry name" value="QueA-like"/>
    <property type="match status" value="1"/>
</dbReference>
<dbReference type="Pfam" id="PF02547">
    <property type="entry name" value="Queuosine_synth"/>
    <property type="match status" value="1"/>
</dbReference>
<comment type="pathway">
    <text evidence="5">tRNA modification; tRNA-queuosine biosynthesis.</text>
</comment>
<keyword evidence="2 5" id="KW-0808">Transferase</keyword>
<evidence type="ECO:0000256" key="2">
    <source>
        <dbReference type="ARBA" id="ARBA00022679"/>
    </source>
</evidence>
<comment type="function">
    <text evidence="5">Transfers and isomerizes the ribose moiety from AdoMet to the 7-aminomethyl group of 7-deazaguanine (preQ1-tRNA) to give epoxyqueuosine (oQ-tRNA).</text>
</comment>
<dbReference type="GO" id="GO:0008616">
    <property type="term" value="P:tRNA queuosine(34) biosynthetic process"/>
    <property type="evidence" value="ECO:0007669"/>
    <property type="project" value="UniProtKB-UniRule"/>
</dbReference>
<dbReference type="InterPro" id="IPR036100">
    <property type="entry name" value="QueA_sf"/>
</dbReference>
<comment type="caution">
    <text evidence="6">The sequence shown here is derived from an EMBL/GenBank/DDBJ whole genome shotgun (WGS) entry which is preliminary data.</text>
</comment>
<comment type="subcellular location">
    <subcellularLocation>
        <location evidence="5">Cytoplasm</location>
    </subcellularLocation>
</comment>
<evidence type="ECO:0000256" key="3">
    <source>
        <dbReference type="ARBA" id="ARBA00022691"/>
    </source>
</evidence>
<dbReference type="InterPro" id="IPR003699">
    <property type="entry name" value="QueA"/>
</dbReference>
<dbReference type="NCBIfam" id="NF001140">
    <property type="entry name" value="PRK00147.1"/>
    <property type="match status" value="1"/>
</dbReference>
<dbReference type="Proteomes" id="UP000228921">
    <property type="component" value="Unassembled WGS sequence"/>
</dbReference>
<comment type="catalytic activity">
    <reaction evidence="5">
        <text>7-aminomethyl-7-carbaguanosine(34) in tRNA + S-adenosyl-L-methionine = epoxyqueuosine(34) in tRNA + adenine + L-methionine + 2 H(+)</text>
        <dbReference type="Rhea" id="RHEA:32155"/>
        <dbReference type="Rhea" id="RHEA-COMP:10342"/>
        <dbReference type="Rhea" id="RHEA-COMP:18582"/>
        <dbReference type="ChEBI" id="CHEBI:15378"/>
        <dbReference type="ChEBI" id="CHEBI:16708"/>
        <dbReference type="ChEBI" id="CHEBI:57844"/>
        <dbReference type="ChEBI" id="CHEBI:59789"/>
        <dbReference type="ChEBI" id="CHEBI:82833"/>
        <dbReference type="ChEBI" id="CHEBI:194443"/>
        <dbReference type="EC" id="2.4.99.17"/>
    </reaction>
</comment>
<dbReference type="SUPFAM" id="SSF111337">
    <property type="entry name" value="QueA-like"/>
    <property type="match status" value="1"/>
</dbReference>
<protein>
    <recommendedName>
        <fullName evidence="5">S-adenosylmethionine:tRNA ribosyltransferase-isomerase</fullName>
        <ecNumber evidence="5">2.4.99.17</ecNumber>
    </recommendedName>
    <alternativeName>
        <fullName evidence="5">Queuosine biosynthesis protein QueA</fullName>
    </alternativeName>
</protein>
<evidence type="ECO:0000256" key="1">
    <source>
        <dbReference type="ARBA" id="ARBA00022490"/>
    </source>
</evidence>
<keyword evidence="6" id="KW-0413">Isomerase</keyword>
<dbReference type="InterPro" id="IPR042119">
    <property type="entry name" value="QueA_dom2"/>
</dbReference>
<evidence type="ECO:0000313" key="7">
    <source>
        <dbReference type="Proteomes" id="UP000228921"/>
    </source>
</evidence>
<evidence type="ECO:0000313" key="6">
    <source>
        <dbReference type="EMBL" id="PJF30614.1"/>
    </source>
</evidence>
<comment type="similarity">
    <text evidence="5">Belongs to the QueA family.</text>
</comment>
<keyword evidence="1 5" id="KW-0963">Cytoplasm</keyword>